<organism evidence="2 3">
    <name type="scientific">Pseudomonas putida</name>
    <name type="common">Arthrobacter siderocapsulatus</name>
    <dbReference type="NCBI Taxonomy" id="303"/>
    <lineage>
        <taxon>Bacteria</taxon>
        <taxon>Pseudomonadati</taxon>
        <taxon>Pseudomonadota</taxon>
        <taxon>Gammaproteobacteria</taxon>
        <taxon>Pseudomonadales</taxon>
        <taxon>Pseudomonadaceae</taxon>
        <taxon>Pseudomonas</taxon>
    </lineage>
</organism>
<dbReference type="RefSeq" id="WP_103437307.1">
    <property type="nucleotide sequence ID" value="NZ_MIND01000018.1"/>
</dbReference>
<evidence type="ECO:0000313" key="3">
    <source>
        <dbReference type="Proteomes" id="UP000237194"/>
    </source>
</evidence>
<feature type="region of interest" description="Disordered" evidence="1">
    <location>
        <begin position="68"/>
        <end position="92"/>
    </location>
</feature>
<dbReference type="EMBL" id="MIND01000018">
    <property type="protein sequence ID" value="POF89240.1"/>
    <property type="molecule type" value="Genomic_DNA"/>
</dbReference>
<comment type="caution">
    <text evidence="2">The sequence shown here is derived from an EMBL/GenBank/DDBJ whole genome shotgun (WGS) entry which is preliminary data.</text>
</comment>
<gene>
    <name evidence="2" type="ORF">BGP80_15220</name>
</gene>
<sequence>MPTPELYIVDYKLHGETRSFIIRLDRMDNAEAWHWASCDAGIGIIPKFGREKIRKVSRPMAERYGISEVSWRPSGSKPTSSAGANQSMLPTA</sequence>
<name>A0A2S3WE99_PSEPU</name>
<reference evidence="2 3" key="1">
    <citation type="submission" date="2016-08" db="EMBL/GenBank/DDBJ databases">
        <authorList>
            <person name="Seilhamer J.J."/>
        </authorList>
    </citation>
    <scope>NUCLEOTIDE SEQUENCE [LARGE SCALE GENOMIC DNA]</scope>
    <source>
        <strain evidence="2 3">KT-27</strain>
    </source>
</reference>
<reference evidence="2 3" key="2">
    <citation type="submission" date="2018-03" db="EMBL/GenBank/DDBJ databases">
        <title>Draft genome of Pseudomonas putida strain KT-27.</title>
        <authorList>
            <person name="Yoshizawa S."/>
            <person name="Khan N.H."/>
            <person name="Nishimura M."/>
            <person name="Chiura H.X."/>
            <person name="Ogura Y."/>
            <person name="Hayashi T."/>
            <person name="Kogure K."/>
        </authorList>
    </citation>
    <scope>NUCLEOTIDE SEQUENCE [LARGE SCALE GENOMIC DNA]</scope>
    <source>
        <strain evidence="2 3">KT-27</strain>
    </source>
</reference>
<dbReference type="Pfam" id="PF20192">
    <property type="entry name" value="DUF6555"/>
    <property type="match status" value="1"/>
</dbReference>
<proteinExistence type="predicted"/>
<dbReference type="AlphaFoldDB" id="A0A2S3WE99"/>
<feature type="compositionally biased region" description="Polar residues" evidence="1">
    <location>
        <begin position="76"/>
        <end position="92"/>
    </location>
</feature>
<dbReference type="InterPro" id="IPR046685">
    <property type="entry name" value="DUF6555"/>
</dbReference>
<evidence type="ECO:0000256" key="1">
    <source>
        <dbReference type="SAM" id="MobiDB-lite"/>
    </source>
</evidence>
<protein>
    <submittedName>
        <fullName evidence="2">Uncharacterized protein</fullName>
    </submittedName>
</protein>
<dbReference type="Proteomes" id="UP000237194">
    <property type="component" value="Unassembled WGS sequence"/>
</dbReference>
<accession>A0A2S3WE99</accession>
<evidence type="ECO:0000313" key="2">
    <source>
        <dbReference type="EMBL" id="POF89240.1"/>
    </source>
</evidence>